<dbReference type="Proteomes" id="UP001365542">
    <property type="component" value="Unassembled WGS sequence"/>
</dbReference>
<evidence type="ECO:0000313" key="2">
    <source>
        <dbReference type="EMBL" id="KAK6542632.1"/>
    </source>
</evidence>
<proteinExistence type="predicted"/>
<evidence type="ECO:0000256" key="1">
    <source>
        <dbReference type="SAM" id="MobiDB-lite"/>
    </source>
</evidence>
<sequence length="477" mass="55277">MTTPKQKKERVEEKKAPLPVQEDESPPEYEQYDIPTYTPDTKSLICLLTASSPFNALYEKYKVAMPQLLNDALFEDACKYKEEAFFIAYFGESFRTKRRDAADLDVVLLSYPTAKISNARPSKPETDAKPWYHSRIMNGPNEFKKRVITNHKSILELCEQFVSKMKYPSLIVDTCEGFQEHAKQRYLAEGAPASSSEKETIIRGLYRLWLITMVYCADLTPESGEENVDSDYARFITLYRCLGLLKYWEVKVVQMLLSYFMRELTPIFLSFQQKEAVVKRFFLTDEYPTALSEEMFVGHYFNAFMTTEFPHNAAKWLNKSTEPKELNYRFNDLSSVIRAAALSGPVLKKQLHSRLFLVKDIRGWHGREKQFPHSTISGNEFEEAIPLKRLCKAEGDGLGCKIPGVSPAVKKSAWLSVELTREDSIDTDYWAVVWDDWRLKEWGYFLPTFEDKKLRRREQFRRLSSAIGLSLGMKSPQ</sequence>
<evidence type="ECO:0000313" key="3">
    <source>
        <dbReference type="Proteomes" id="UP001365542"/>
    </source>
</evidence>
<dbReference type="EMBL" id="JAVHJO010000002">
    <property type="protein sequence ID" value="KAK6542632.1"/>
    <property type="molecule type" value="Genomic_DNA"/>
</dbReference>
<protein>
    <submittedName>
        <fullName evidence="2">Uncharacterized protein</fullName>
    </submittedName>
</protein>
<keyword evidence="3" id="KW-1185">Reference proteome</keyword>
<organism evidence="2 3">
    <name type="scientific">Orbilia ellipsospora</name>
    <dbReference type="NCBI Taxonomy" id="2528407"/>
    <lineage>
        <taxon>Eukaryota</taxon>
        <taxon>Fungi</taxon>
        <taxon>Dikarya</taxon>
        <taxon>Ascomycota</taxon>
        <taxon>Pezizomycotina</taxon>
        <taxon>Orbiliomycetes</taxon>
        <taxon>Orbiliales</taxon>
        <taxon>Orbiliaceae</taxon>
        <taxon>Orbilia</taxon>
    </lineage>
</organism>
<reference evidence="2 3" key="1">
    <citation type="submission" date="2019-10" db="EMBL/GenBank/DDBJ databases">
        <authorList>
            <person name="Palmer J.M."/>
        </authorList>
    </citation>
    <scope>NUCLEOTIDE SEQUENCE [LARGE SCALE GENOMIC DNA]</scope>
    <source>
        <strain evidence="2 3">TWF694</strain>
    </source>
</reference>
<comment type="caution">
    <text evidence="2">The sequence shown here is derived from an EMBL/GenBank/DDBJ whole genome shotgun (WGS) entry which is preliminary data.</text>
</comment>
<dbReference type="AlphaFoldDB" id="A0AAV9XNY4"/>
<feature type="compositionally biased region" description="Acidic residues" evidence="1">
    <location>
        <begin position="21"/>
        <end position="31"/>
    </location>
</feature>
<name>A0AAV9XNY4_9PEZI</name>
<accession>A0AAV9XNY4</accession>
<feature type="region of interest" description="Disordered" evidence="1">
    <location>
        <begin position="1"/>
        <end position="31"/>
    </location>
</feature>
<gene>
    <name evidence="2" type="ORF">TWF694_006575</name>
</gene>